<dbReference type="SUPFAM" id="SSF51905">
    <property type="entry name" value="FAD/NAD(P)-binding domain"/>
    <property type="match status" value="1"/>
</dbReference>
<dbReference type="Gene3D" id="3.40.50.720">
    <property type="entry name" value="NAD(P)-binding Rossmann-like Domain"/>
    <property type="match status" value="1"/>
</dbReference>
<dbReference type="Pfam" id="PF02625">
    <property type="entry name" value="XdhC_CoxI"/>
    <property type="match status" value="1"/>
</dbReference>
<evidence type="ECO:0000313" key="3">
    <source>
        <dbReference type="EMBL" id="MCE0743068.1"/>
    </source>
</evidence>
<evidence type="ECO:0000259" key="2">
    <source>
        <dbReference type="Pfam" id="PF13478"/>
    </source>
</evidence>
<reference evidence="3 4" key="1">
    <citation type="submission" date="2021-12" db="EMBL/GenBank/DDBJ databases">
        <title>Genome sequence of Acetobacter sicerae DmPark20a_162.</title>
        <authorList>
            <person name="Chaston J.M."/>
        </authorList>
    </citation>
    <scope>NUCLEOTIDE SEQUENCE [LARGE SCALE GENOMIC DNA]</scope>
    <source>
        <strain evidence="3 4">DmPark20a_162</strain>
    </source>
</reference>
<dbReference type="RefSeq" id="WP_232876632.1">
    <property type="nucleotide sequence ID" value="NZ_JAJSOJ010000013.1"/>
</dbReference>
<evidence type="ECO:0000259" key="1">
    <source>
        <dbReference type="Pfam" id="PF02625"/>
    </source>
</evidence>
<keyword evidence="4" id="KW-1185">Reference proteome</keyword>
<name>A0ABS8VUW1_9PROT</name>
<dbReference type="Pfam" id="PF13478">
    <property type="entry name" value="XdhC_C"/>
    <property type="match status" value="1"/>
</dbReference>
<gene>
    <name evidence="3" type="ORF">LWC05_04070</name>
</gene>
<evidence type="ECO:0000313" key="4">
    <source>
        <dbReference type="Proteomes" id="UP001521074"/>
    </source>
</evidence>
<accession>A0ABS8VUW1</accession>
<feature type="domain" description="XdhC Rossmann" evidence="2">
    <location>
        <begin position="205"/>
        <end position="346"/>
    </location>
</feature>
<sequence length="369" mass="38671">MSSSTLPAKRSCPFALAQEWLAQGRAVAFATVVGTGGRSPRPLGSIMVMDDSGRVEGSVSGGCVEADVMSIAKEVMSGAPPCVRSYGGEEVGLWSVGLACGGRLDVFVEAVRSPRSPEGTFPAELLPRITDRRAKGEPQAIGAAFDGSRHALLGGEGTLFCPDGEVPSPIVDIMTDRVATGEAGAVSPTMTPDWFVQLLMPAPRLLIVGAVHIAQVLAAMAANAGYDVTIIDPRTSLATPERFPGVRLVDDWPDDALSAARPDRMTAIVTLTHDSKLDDPALMEALKGPAFYIGALGSRGTQASRLQRLREAGVSDTSLQRIRGPVGLPIGAVDVEEIAISIMADIVAVRRGAPLAKGISWWSPRKVKA</sequence>
<protein>
    <submittedName>
        <fullName evidence="3">XdhC family protein</fullName>
    </submittedName>
</protein>
<proteinExistence type="predicted"/>
<feature type="domain" description="XdhC- CoxI" evidence="1">
    <location>
        <begin position="20"/>
        <end position="87"/>
    </location>
</feature>
<organism evidence="3 4">
    <name type="scientific">Acetobacter sicerae</name>
    <dbReference type="NCBI Taxonomy" id="85325"/>
    <lineage>
        <taxon>Bacteria</taxon>
        <taxon>Pseudomonadati</taxon>
        <taxon>Pseudomonadota</taxon>
        <taxon>Alphaproteobacteria</taxon>
        <taxon>Acetobacterales</taxon>
        <taxon>Acetobacteraceae</taxon>
        <taxon>Acetobacter</taxon>
    </lineage>
</organism>
<dbReference type="PANTHER" id="PTHR30388">
    <property type="entry name" value="ALDEHYDE OXIDOREDUCTASE MOLYBDENUM COFACTOR ASSEMBLY PROTEIN"/>
    <property type="match status" value="1"/>
</dbReference>
<comment type="caution">
    <text evidence="3">The sequence shown here is derived from an EMBL/GenBank/DDBJ whole genome shotgun (WGS) entry which is preliminary data.</text>
</comment>
<dbReference type="InterPro" id="IPR027051">
    <property type="entry name" value="XdhC_Rossmann_dom"/>
</dbReference>
<dbReference type="Proteomes" id="UP001521074">
    <property type="component" value="Unassembled WGS sequence"/>
</dbReference>
<dbReference type="PANTHER" id="PTHR30388:SF4">
    <property type="entry name" value="MOLYBDENUM COFACTOR INSERTION CHAPERONE PAOD"/>
    <property type="match status" value="1"/>
</dbReference>
<dbReference type="InterPro" id="IPR003777">
    <property type="entry name" value="XdhC_CoxI"/>
</dbReference>
<dbReference type="InterPro" id="IPR052698">
    <property type="entry name" value="MoCofactor_Util/Proc"/>
</dbReference>
<dbReference type="EMBL" id="JAJSOJ010000013">
    <property type="protein sequence ID" value="MCE0743068.1"/>
    <property type="molecule type" value="Genomic_DNA"/>
</dbReference>
<dbReference type="InterPro" id="IPR036188">
    <property type="entry name" value="FAD/NAD-bd_sf"/>
</dbReference>